<feature type="region of interest" description="Disordered" evidence="2">
    <location>
        <begin position="675"/>
        <end position="714"/>
    </location>
</feature>
<evidence type="ECO:0000259" key="3">
    <source>
        <dbReference type="Pfam" id="PF03914"/>
    </source>
</evidence>
<feature type="compositionally biased region" description="Acidic residues" evidence="2">
    <location>
        <begin position="347"/>
        <end position="358"/>
    </location>
</feature>
<dbReference type="Gene3D" id="1.25.10.10">
    <property type="entry name" value="Leucine-rich Repeat Variant"/>
    <property type="match status" value="1"/>
</dbReference>
<feature type="compositionally biased region" description="Acidic residues" evidence="2">
    <location>
        <begin position="569"/>
        <end position="585"/>
    </location>
</feature>
<dbReference type="InterPro" id="IPR011989">
    <property type="entry name" value="ARM-like"/>
</dbReference>
<sequence>MNTLKDLFLEDLLPPSRKLLGFEKRRDSLSQASKHQLIMWIYEDRLKMCYSSFIDALRRMSLDNVDKVRAKAVVLMYTLLTTHPEHEAELLQMLVNKLGDPIKKVGSRALFYLNSLLASHPRMKIVVIDEVERLLFRNNIAKRAQYYGVCFLNTINLEDEHPEVACKLINVYVAFFKGCIKTGDIDSKMMSGLLTGLNKAYPLAKEYGFKFTENTDTLYKIVHMSSFNIGIQALSILFQLTDPQNRPNEADRYYRALYSELLRPEIAVTSQNTHFLNLVFKSMKHDNNIGRVMGFCKRLMQICQSVQPNLACAILFLLSEVSKTHKNIIRVGTGAVNSEEEVVACEEEINEPDDDDADSEKKSRNDENMKNLIKRSNVKVTEESSTTEKPKTLLGLRTVPLVKNNHILSSETDQNKRDAESGIKAENENASVKVEYKNQLSDYDPTARNPIYCGAEFSLSYEIVTLVDHFHPSVALFARKLLQKGHIEYEGNPLKDFTITRFLERFVYKNPKKPKVTPGVPRTYQPKGLRNIPVNSNDYLKNEESKIPVEEKFFYRFFTEKKAEKLDASDEDSETESVGDDEFDDLMDNYFKSSKGKNADEDEDDFDKKKIKKLKGGDMFAPAEQFAEMLESNADFSLSAPSTLINKDNADPKQLQWEMERDRWMKGYKGSSKTVFKNKRKPTRCDNDDIEDDDTEDQRASVSPPSRNKETDNFDKTIKSEDIQNELKRWAEAYSIRNKVDFEAKEPKQIVLFLTSSLELAKSNQQLWSWHQIVRFNNGILRFRKLGFRAGRWYGI</sequence>
<dbReference type="InterPro" id="IPR005612">
    <property type="entry name" value="CCAAT-binding_factor"/>
</dbReference>
<dbReference type="Proteomes" id="UP000094527">
    <property type="component" value="Unassembled WGS sequence"/>
</dbReference>
<comment type="caution">
    <text evidence="4">The sequence shown here is derived from an EMBL/GenBank/DDBJ whole genome shotgun (WGS) entry which is preliminary data.</text>
</comment>
<accession>A0A1D2MK68</accession>
<protein>
    <submittedName>
        <fullName evidence="4">CCAAT/enhancer-binding protein zeta</fullName>
    </submittedName>
</protein>
<comment type="similarity">
    <text evidence="1">Belongs to the CBF/MAK21 family.</text>
</comment>
<feature type="region of interest" description="Disordered" evidence="2">
    <location>
        <begin position="566"/>
        <end position="585"/>
    </location>
</feature>
<dbReference type="SUPFAM" id="SSF48371">
    <property type="entry name" value="ARM repeat"/>
    <property type="match status" value="1"/>
</dbReference>
<evidence type="ECO:0000256" key="2">
    <source>
        <dbReference type="SAM" id="MobiDB-lite"/>
    </source>
</evidence>
<proteinExistence type="inferred from homology"/>
<feature type="domain" description="CCAAT-binding factor" evidence="3">
    <location>
        <begin position="231"/>
        <end position="478"/>
    </location>
</feature>
<keyword evidence="5" id="KW-1185">Reference proteome</keyword>
<dbReference type="PANTHER" id="PTHR12048">
    <property type="entry name" value="CCAAT-BINDING FACTOR-RELATED"/>
    <property type="match status" value="1"/>
</dbReference>
<dbReference type="STRING" id="48709.A0A1D2MK68"/>
<feature type="region of interest" description="Disordered" evidence="2">
    <location>
        <begin position="347"/>
        <end position="370"/>
    </location>
</feature>
<dbReference type="GO" id="GO:0005634">
    <property type="term" value="C:nucleus"/>
    <property type="evidence" value="ECO:0007669"/>
    <property type="project" value="TreeGrafter"/>
</dbReference>
<evidence type="ECO:0000313" key="5">
    <source>
        <dbReference type="Proteomes" id="UP000094527"/>
    </source>
</evidence>
<organism evidence="4 5">
    <name type="scientific">Orchesella cincta</name>
    <name type="common">Springtail</name>
    <name type="synonym">Podura cincta</name>
    <dbReference type="NCBI Taxonomy" id="48709"/>
    <lineage>
        <taxon>Eukaryota</taxon>
        <taxon>Metazoa</taxon>
        <taxon>Ecdysozoa</taxon>
        <taxon>Arthropoda</taxon>
        <taxon>Hexapoda</taxon>
        <taxon>Collembola</taxon>
        <taxon>Entomobryomorpha</taxon>
        <taxon>Entomobryoidea</taxon>
        <taxon>Orchesellidae</taxon>
        <taxon>Orchesellinae</taxon>
        <taxon>Orchesella</taxon>
    </lineage>
</organism>
<reference evidence="4 5" key="1">
    <citation type="journal article" date="2016" name="Genome Biol. Evol.">
        <title>Gene Family Evolution Reflects Adaptation to Soil Environmental Stressors in the Genome of the Collembolan Orchesella cincta.</title>
        <authorList>
            <person name="Faddeeva-Vakhrusheva A."/>
            <person name="Derks M.F."/>
            <person name="Anvar S.Y."/>
            <person name="Agamennone V."/>
            <person name="Suring W."/>
            <person name="Smit S."/>
            <person name="van Straalen N.M."/>
            <person name="Roelofs D."/>
        </authorList>
    </citation>
    <scope>NUCLEOTIDE SEQUENCE [LARGE SCALE GENOMIC DNA]</scope>
    <source>
        <tissue evidence="4">Mixed pool</tissue>
    </source>
</reference>
<dbReference type="AlphaFoldDB" id="A0A1D2MK68"/>
<dbReference type="OrthoDB" id="28947at2759"/>
<evidence type="ECO:0000256" key="1">
    <source>
        <dbReference type="ARBA" id="ARBA00007797"/>
    </source>
</evidence>
<dbReference type="Pfam" id="PF03914">
    <property type="entry name" value="CBF"/>
    <property type="match status" value="1"/>
</dbReference>
<evidence type="ECO:0000313" key="4">
    <source>
        <dbReference type="EMBL" id="ODM93370.1"/>
    </source>
</evidence>
<feature type="compositionally biased region" description="Basic and acidic residues" evidence="2">
    <location>
        <begin position="359"/>
        <end position="369"/>
    </location>
</feature>
<dbReference type="OMA" id="NKLGHPN"/>
<dbReference type="InterPro" id="IPR040155">
    <property type="entry name" value="CEBPZ/Mak21-like"/>
</dbReference>
<gene>
    <name evidence="4" type="ORF">Ocin01_13312</name>
</gene>
<name>A0A1D2MK68_ORCCI</name>
<dbReference type="InterPro" id="IPR016024">
    <property type="entry name" value="ARM-type_fold"/>
</dbReference>
<dbReference type="PANTHER" id="PTHR12048:SF0">
    <property type="entry name" value="CCAAT_ENHANCER-BINDING PROTEIN ZETA"/>
    <property type="match status" value="1"/>
</dbReference>
<dbReference type="EMBL" id="LJIJ01001009">
    <property type="protein sequence ID" value="ODM93370.1"/>
    <property type="molecule type" value="Genomic_DNA"/>
</dbReference>